<evidence type="ECO:0000313" key="3">
    <source>
        <dbReference type="Proteomes" id="UP000000600"/>
    </source>
</evidence>
<feature type="compositionally biased region" description="Polar residues" evidence="1">
    <location>
        <begin position="27"/>
        <end position="36"/>
    </location>
</feature>
<reference evidence="2 3" key="1">
    <citation type="journal article" date="2006" name="Nature">
        <title>Global trends of whole-genome duplications revealed by the ciliate Paramecium tetraurelia.</title>
        <authorList>
            <consortium name="Genoscope"/>
            <person name="Aury J.-M."/>
            <person name="Jaillon O."/>
            <person name="Duret L."/>
            <person name="Noel B."/>
            <person name="Jubin C."/>
            <person name="Porcel B.M."/>
            <person name="Segurens B."/>
            <person name="Daubin V."/>
            <person name="Anthouard V."/>
            <person name="Aiach N."/>
            <person name="Arnaiz O."/>
            <person name="Billaut A."/>
            <person name="Beisson J."/>
            <person name="Blanc I."/>
            <person name="Bouhouche K."/>
            <person name="Camara F."/>
            <person name="Duharcourt S."/>
            <person name="Guigo R."/>
            <person name="Gogendeau D."/>
            <person name="Katinka M."/>
            <person name="Keller A.-M."/>
            <person name="Kissmehl R."/>
            <person name="Klotz C."/>
            <person name="Koll F."/>
            <person name="Le Moue A."/>
            <person name="Lepere C."/>
            <person name="Malinsky S."/>
            <person name="Nowacki M."/>
            <person name="Nowak J.K."/>
            <person name="Plattner H."/>
            <person name="Poulain J."/>
            <person name="Ruiz F."/>
            <person name="Serrano V."/>
            <person name="Zagulski M."/>
            <person name="Dessen P."/>
            <person name="Betermier M."/>
            <person name="Weissenbach J."/>
            <person name="Scarpelli C."/>
            <person name="Schachter V."/>
            <person name="Sperling L."/>
            <person name="Meyer E."/>
            <person name="Cohen J."/>
            <person name="Wincker P."/>
        </authorList>
    </citation>
    <scope>NUCLEOTIDE SEQUENCE [LARGE SCALE GENOMIC DNA]</scope>
    <source>
        <strain evidence="2 3">Stock d4-2</strain>
    </source>
</reference>
<dbReference type="AlphaFoldDB" id="A0D9U0"/>
<dbReference type="KEGG" id="ptm:GSPATT00014738001"/>
<name>A0D9U0_PARTE</name>
<gene>
    <name evidence="2" type="ORF">GSPATT00014738001</name>
</gene>
<feature type="compositionally biased region" description="Low complexity" evidence="1">
    <location>
        <begin position="37"/>
        <end position="48"/>
    </location>
</feature>
<organism evidence="2 3">
    <name type="scientific">Paramecium tetraurelia</name>
    <dbReference type="NCBI Taxonomy" id="5888"/>
    <lineage>
        <taxon>Eukaryota</taxon>
        <taxon>Sar</taxon>
        <taxon>Alveolata</taxon>
        <taxon>Ciliophora</taxon>
        <taxon>Intramacronucleata</taxon>
        <taxon>Oligohymenophorea</taxon>
        <taxon>Peniculida</taxon>
        <taxon>Parameciidae</taxon>
        <taxon>Paramecium</taxon>
    </lineage>
</organism>
<proteinExistence type="predicted"/>
<accession>A0D9U0</accession>
<evidence type="ECO:0000313" key="2">
    <source>
        <dbReference type="EMBL" id="CAK79807.1"/>
    </source>
</evidence>
<dbReference type="InParanoid" id="A0D9U0"/>
<keyword evidence="3" id="KW-1185">Reference proteome</keyword>
<dbReference type="RefSeq" id="XP_001447204.1">
    <property type="nucleotide sequence ID" value="XM_001447167.1"/>
</dbReference>
<dbReference type="HOGENOM" id="CLU_1374572_0_0_1"/>
<feature type="region of interest" description="Disordered" evidence="1">
    <location>
        <begin position="26"/>
        <end position="55"/>
    </location>
</feature>
<dbReference type="OrthoDB" id="303557at2759"/>
<dbReference type="Proteomes" id="UP000000600">
    <property type="component" value="Unassembled WGS sequence"/>
</dbReference>
<protein>
    <submittedName>
        <fullName evidence="2">Uncharacterized protein</fullName>
    </submittedName>
</protein>
<dbReference type="OMA" id="YHASEIT"/>
<dbReference type="GeneID" id="5032989"/>
<dbReference type="EMBL" id="CT868341">
    <property type="protein sequence ID" value="CAK79807.1"/>
    <property type="molecule type" value="Genomic_DNA"/>
</dbReference>
<sequence length="213" mass="24715">MNIYPIRYTPYLNNSRRRQRVIDPNRAKSSQGMRLNSSSQQRCSTQQSPNRTPSQGELQQLEFQQQAGPIAQNYQQLFLSTQIKRSPSFRLKNYHAAEITSSAQSTSQQKRQNAVVSGKQGIVLDISKSKEDRINRINFLGDLLQQMEQNGQQTKQSLSTEMTTVPKPKFEILNTRTLTEYEQNIEELHFYLVDSQQRTKQYAQVIEKQKINN</sequence>
<evidence type="ECO:0000256" key="1">
    <source>
        <dbReference type="SAM" id="MobiDB-lite"/>
    </source>
</evidence>